<dbReference type="EMBL" id="OKQU01000002">
    <property type="protein sequence ID" value="SPE09339.1"/>
    <property type="molecule type" value="Genomic_DNA"/>
</dbReference>
<dbReference type="AlphaFoldDB" id="A0A2N9KFW3"/>
<dbReference type="EMBL" id="OKQR01000002">
    <property type="protein sequence ID" value="SPD93683.1"/>
    <property type="molecule type" value="Genomic_DNA"/>
</dbReference>
<evidence type="ECO:0000313" key="2">
    <source>
        <dbReference type="EMBL" id="SPD93683.1"/>
    </source>
</evidence>
<reference evidence="3 4" key="2">
    <citation type="submission" date="2018-02" db="EMBL/GenBank/DDBJ databases">
        <authorList>
            <person name="Cohen D.B."/>
            <person name="Kent A.D."/>
        </authorList>
    </citation>
    <scope>NUCLEOTIDE SEQUENCE [LARGE SCALE GENOMIC DNA]</scope>
    <source>
        <strain evidence="3 4">CECT 9216</strain>
    </source>
</reference>
<gene>
    <name evidence="2" type="ORF">LES8486_01342</name>
    <name evidence="3" type="ORF">LES9216_01489</name>
</gene>
<organism evidence="3 4">
    <name type="scientific">Leuconostoc suionicum</name>
    <dbReference type="NCBI Taxonomy" id="1511761"/>
    <lineage>
        <taxon>Bacteria</taxon>
        <taxon>Bacillati</taxon>
        <taxon>Bacillota</taxon>
        <taxon>Bacilli</taxon>
        <taxon>Lactobacillales</taxon>
        <taxon>Lactobacillaceae</taxon>
        <taxon>Leuconostoc</taxon>
    </lineage>
</organism>
<dbReference type="Proteomes" id="UP000237923">
    <property type="component" value="Unassembled WGS sequence"/>
</dbReference>
<dbReference type="Proteomes" id="UP000239237">
    <property type="component" value="Unassembled WGS sequence"/>
</dbReference>
<dbReference type="PROSITE" id="PS50943">
    <property type="entry name" value="HTH_CROC1"/>
    <property type="match status" value="1"/>
</dbReference>
<evidence type="ECO:0000313" key="5">
    <source>
        <dbReference type="Proteomes" id="UP000239237"/>
    </source>
</evidence>
<sequence length="30" mass="3665">MLDIATRLKDIRKDYNLSQEELARRLFVTR</sequence>
<evidence type="ECO:0000313" key="4">
    <source>
        <dbReference type="Proteomes" id="UP000237923"/>
    </source>
</evidence>
<dbReference type="GO" id="GO:0003677">
    <property type="term" value="F:DNA binding"/>
    <property type="evidence" value="ECO:0007669"/>
    <property type="project" value="InterPro"/>
</dbReference>
<accession>A0A2N9KFW3</accession>
<keyword evidence="5" id="KW-1185">Reference proteome</keyword>
<dbReference type="Gene3D" id="1.10.260.40">
    <property type="entry name" value="lambda repressor-like DNA-binding domains"/>
    <property type="match status" value="1"/>
</dbReference>
<reference evidence="2 5" key="1">
    <citation type="submission" date="2018-02" db="EMBL/GenBank/DDBJ databases">
        <authorList>
            <person name="Rodrigo-Torres L."/>
            <person name="Arahal R. D."/>
            <person name="Lucena T."/>
        </authorList>
    </citation>
    <scope>NUCLEOTIDE SEQUENCE [LARGE SCALE GENOMIC DNA]</scope>
    <source>
        <strain evidence="2 5">CECT 8486</strain>
    </source>
</reference>
<proteinExistence type="predicted"/>
<dbReference type="SUPFAM" id="SSF47413">
    <property type="entry name" value="lambda repressor-like DNA-binding domains"/>
    <property type="match status" value="1"/>
</dbReference>
<dbReference type="InterPro" id="IPR001387">
    <property type="entry name" value="Cro/C1-type_HTH"/>
</dbReference>
<name>A0A2N9KFW3_9LACO</name>
<dbReference type="InterPro" id="IPR010982">
    <property type="entry name" value="Lambda_DNA-bd_dom_sf"/>
</dbReference>
<feature type="domain" description="HTH cro/C1-type" evidence="1">
    <location>
        <begin position="8"/>
        <end position="30"/>
    </location>
</feature>
<protein>
    <recommendedName>
        <fullName evidence="1">HTH cro/C1-type domain-containing protein</fullName>
    </recommendedName>
</protein>
<evidence type="ECO:0000313" key="3">
    <source>
        <dbReference type="EMBL" id="SPE09339.1"/>
    </source>
</evidence>
<evidence type="ECO:0000259" key="1">
    <source>
        <dbReference type="PROSITE" id="PS50943"/>
    </source>
</evidence>